<evidence type="ECO:0000313" key="3">
    <source>
        <dbReference type="Proteomes" id="UP000187283"/>
    </source>
</evidence>
<dbReference type="EMBL" id="LSSN01003128">
    <property type="protein sequence ID" value="OMJ14288.1"/>
    <property type="molecule type" value="Genomic_DNA"/>
</dbReference>
<accession>A0A1R1XI62</accession>
<gene>
    <name evidence="2" type="ORF">AYI70_g7974</name>
</gene>
<name>A0A1R1XI62_9FUNG</name>
<comment type="caution">
    <text evidence="2">The sequence shown here is derived from an EMBL/GenBank/DDBJ whole genome shotgun (WGS) entry which is preliminary data.</text>
</comment>
<organism evidence="2 3">
    <name type="scientific">Smittium culicis</name>
    <dbReference type="NCBI Taxonomy" id="133412"/>
    <lineage>
        <taxon>Eukaryota</taxon>
        <taxon>Fungi</taxon>
        <taxon>Fungi incertae sedis</taxon>
        <taxon>Zoopagomycota</taxon>
        <taxon>Kickxellomycotina</taxon>
        <taxon>Harpellomycetes</taxon>
        <taxon>Harpellales</taxon>
        <taxon>Legeriomycetaceae</taxon>
        <taxon>Smittium</taxon>
    </lineage>
</organism>
<evidence type="ECO:0000256" key="1">
    <source>
        <dbReference type="SAM" id="MobiDB-lite"/>
    </source>
</evidence>
<sequence>MPTILHGLKMTPNALFLSFASKILSLDVFSRIRPCAITSLSLSTALSRASKPSPKSLDTNTLAGNSPTELPNCLFSKMSISLKIAKKKKKKN</sequence>
<dbReference type="AlphaFoldDB" id="A0A1R1XI62"/>
<evidence type="ECO:0000313" key="2">
    <source>
        <dbReference type="EMBL" id="OMJ14288.1"/>
    </source>
</evidence>
<dbReference type="OrthoDB" id="10584803at2759"/>
<feature type="compositionally biased region" description="Polar residues" evidence="1">
    <location>
        <begin position="56"/>
        <end position="69"/>
    </location>
</feature>
<keyword evidence="3" id="KW-1185">Reference proteome</keyword>
<reference evidence="2 3" key="1">
    <citation type="submission" date="2017-01" db="EMBL/GenBank/DDBJ databases">
        <authorList>
            <person name="Mah S.A."/>
            <person name="Swanson W.J."/>
            <person name="Moy G.W."/>
            <person name="Vacquier V.D."/>
        </authorList>
    </citation>
    <scope>NUCLEOTIDE SEQUENCE [LARGE SCALE GENOMIC DNA]</scope>
    <source>
        <strain evidence="2 3">GSMNP</strain>
    </source>
</reference>
<proteinExistence type="predicted"/>
<feature type="region of interest" description="Disordered" evidence="1">
    <location>
        <begin position="46"/>
        <end position="69"/>
    </location>
</feature>
<protein>
    <submittedName>
        <fullName evidence="2">Uncharacterized protein</fullName>
    </submittedName>
</protein>
<dbReference type="Proteomes" id="UP000187283">
    <property type="component" value="Unassembled WGS sequence"/>
</dbReference>